<proteinExistence type="inferred from homology"/>
<evidence type="ECO:0000259" key="8">
    <source>
        <dbReference type="Pfam" id="PF20684"/>
    </source>
</evidence>
<dbReference type="InterPro" id="IPR052337">
    <property type="entry name" value="SAT4-like"/>
</dbReference>
<keyword evidence="10" id="KW-1185">Reference proteome</keyword>
<dbReference type="InterPro" id="IPR049326">
    <property type="entry name" value="Rhodopsin_dom_fungi"/>
</dbReference>
<sequence length="165" mass="17625">MVILLLPQPLIWRLRVSKNRRIGVSLVFCIGIISVGAAIGRTVLAYIYAESADVTWNFSQVGIFILLEMTAAILVFAVPTAPKPSAHLAKRAGSSLVSLIRPNRSGSGSSGHGPFATGSENTQERIYRDLEGGIVPPLPKPRLARSKHSADADSQAELTAPSPTR</sequence>
<organism evidence="9 10">
    <name type="scientific">Aaosphaeria arxii CBS 175.79</name>
    <dbReference type="NCBI Taxonomy" id="1450172"/>
    <lineage>
        <taxon>Eukaryota</taxon>
        <taxon>Fungi</taxon>
        <taxon>Dikarya</taxon>
        <taxon>Ascomycota</taxon>
        <taxon>Pezizomycotina</taxon>
        <taxon>Dothideomycetes</taxon>
        <taxon>Pleosporomycetidae</taxon>
        <taxon>Pleosporales</taxon>
        <taxon>Pleosporales incertae sedis</taxon>
        <taxon>Aaosphaeria</taxon>
    </lineage>
</organism>
<dbReference type="RefSeq" id="XP_033381804.1">
    <property type="nucleotide sequence ID" value="XM_033523606.1"/>
</dbReference>
<evidence type="ECO:0000256" key="3">
    <source>
        <dbReference type="ARBA" id="ARBA00022989"/>
    </source>
</evidence>
<evidence type="ECO:0000256" key="1">
    <source>
        <dbReference type="ARBA" id="ARBA00004141"/>
    </source>
</evidence>
<comment type="similarity">
    <text evidence="5">Belongs to the SAT4 family.</text>
</comment>
<gene>
    <name evidence="9" type="ORF">BU24DRAFT_349527</name>
</gene>
<feature type="transmembrane region" description="Helical" evidence="7">
    <location>
        <begin position="22"/>
        <end position="49"/>
    </location>
</feature>
<keyword evidence="3 7" id="KW-1133">Transmembrane helix</keyword>
<dbReference type="GO" id="GO:0016020">
    <property type="term" value="C:membrane"/>
    <property type="evidence" value="ECO:0007669"/>
    <property type="project" value="UniProtKB-SubCell"/>
</dbReference>
<feature type="domain" description="Rhodopsin" evidence="8">
    <location>
        <begin position="2"/>
        <end position="81"/>
    </location>
</feature>
<dbReference type="Proteomes" id="UP000799778">
    <property type="component" value="Unassembled WGS sequence"/>
</dbReference>
<evidence type="ECO:0000256" key="7">
    <source>
        <dbReference type="SAM" id="Phobius"/>
    </source>
</evidence>
<dbReference type="AlphaFoldDB" id="A0A6A5XJK9"/>
<feature type="transmembrane region" description="Helical" evidence="7">
    <location>
        <begin position="61"/>
        <end position="81"/>
    </location>
</feature>
<evidence type="ECO:0000313" key="9">
    <source>
        <dbReference type="EMBL" id="KAF2013465.1"/>
    </source>
</evidence>
<dbReference type="EMBL" id="ML978071">
    <property type="protein sequence ID" value="KAF2013465.1"/>
    <property type="molecule type" value="Genomic_DNA"/>
</dbReference>
<evidence type="ECO:0000313" key="10">
    <source>
        <dbReference type="Proteomes" id="UP000799778"/>
    </source>
</evidence>
<accession>A0A6A5XJK9</accession>
<protein>
    <recommendedName>
        <fullName evidence="8">Rhodopsin domain-containing protein</fullName>
    </recommendedName>
</protein>
<keyword evidence="4 7" id="KW-0472">Membrane</keyword>
<evidence type="ECO:0000256" key="6">
    <source>
        <dbReference type="SAM" id="MobiDB-lite"/>
    </source>
</evidence>
<name>A0A6A5XJK9_9PLEO</name>
<dbReference type="OrthoDB" id="5391602at2759"/>
<keyword evidence="2 7" id="KW-0812">Transmembrane</keyword>
<comment type="subcellular location">
    <subcellularLocation>
        <location evidence="1">Membrane</location>
        <topology evidence="1">Multi-pass membrane protein</topology>
    </subcellularLocation>
</comment>
<feature type="compositionally biased region" description="Basic and acidic residues" evidence="6">
    <location>
        <begin position="122"/>
        <end position="131"/>
    </location>
</feature>
<reference evidence="9" key="1">
    <citation type="journal article" date="2020" name="Stud. Mycol.">
        <title>101 Dothideomycetes genomes: a test case for predicting lifestyles and emergence of pathogens.</title>
        <authorList>
            <person name="Haridas S."/>
            <person name="Albert R."/>
            <person name="Binder M."/>
            <person name="Bloem J."/>
            <person name="Labutti K."/>
            <person name="Salamov A."/>
            <person name="Andreopoulos B."/>
            <person name="Baker S."/>
            <person name="Barry K."/>
            <person name="Bills G."/>
            <person name="Bluhm B."/>
            <person name="Cannon C."/>
            <person name="Castanera R."/>
            <person name="Culley D."/>
            <person name="Daum C."/>
            <person name="Ezra D."/>
            <person name="Gonzalez J."/>
            <person name="Henrissat B."/>
            <person name="Kuo A."/>
            <person name="Liang C."/>
            <person name="Lipzen A."/>
            <person name="Lutzoni F."/>
            <person name="Magnuson J."/>
            <person name="Mondo S."/>
            <person name="Nolan M."/>
            <person name="Ohm R."/>
            <person name="Pangilinan J."/>
            <person name="Park H.-J."/>
            <person name="Ramirez L."/>
            <person name="Alfaro M."/>
            <person name="Sun H."/>
            <person name="Tritt A."/>
            <person name="Yoshinaga Y."/>
            <person name="Zwiers L.-H."/>
            <person name="Turgeon B."/>
            <person name="Goodwin S."/>
            <person name="Spatafora J."/>
            <person name="Crous P."/>
            <person name="Grigoriev I."/>
        </authorList>
    </citation>
    <scope>NUCLEOTIDE SEQUENCE</scope>
    <source>
        <strain evidence="9">CBS 175.79</strain>
    </source>
</reference>
<dbReference type="GeneID" id="54281003"/>
<dbReference type="PANTHER" id="PTHR33048">
    <property type="entry name" value="PTH11-LIKE INTEGRAL MEMBRANE PROTEIN (AFU_ORTHOLOGUE AFUA_5G11245)"/>
    <property type="match status" value="1"/>
</dbReference>
<evidence type="ECO:0000256" key="5">
    <source>
        <dbReference type="ARBA" id="ARBA00038359"/>
    </source>
</evidence>
<feature type="region of interest" description="Disordered" evidence="6">
    <location>
        <begin position="103"/>
        <end position="165"/>
    </location>
</feature>
<dbReference type="PANTHER" id="PTHR33048:SF47">
    <property type="entry name" value="INTEGRAL MEMBRANE PROTEIN-RELATED"/>
    <property type="match status" value="1"/>
</dbReference>
<evidence type="ECO:0000256" key="2">
    <source>
        <dbReference type="ARBA" id="ARBA00022692"/>
    </source>
</evidence>
<evidence type="ECO:0000256" key="4">
    <source>
        <dbReference type="ARBA" id="ARBA00023136"/>
    </source>
</evidence>
<dbReference type="Pfam" id="PF20684">
    <property type="entry name" value="Fung_rhodopsin"/>
    <property type="match status" value="1"/>
</dbReference>